<dbReference type="OrthoDB" id="1430919at2"/>
<dbReference type="Proteomes" id="UP000287527">
    <property type="component" value="Unassembled WGS sequence"/>
</dbReference>
<feature type="signal peptide" evidence="1">
    <location>
        <begin position="1"/>
        <end position="22"/>
    </location>
</feature>
<sequence>MKNKNLLFVTIMALFGTVRANAQEGFGTNSPAPSSVIDMTATNKGALLPRVALTSTIAAAPVTAPADALTVFNTATAGVAPNDVTPGYYYWSTAGSQWIRLLNQNDAVSLEPWQIQAGTAKAGTNAQSIYQTGSVAVGDFSGAASTKKMEVKGTFKSEVADGNITYGTEMDHPILPAQSILNYRIDNSTGDYKMMAVHPFASVMQAKTSTTESTMAVNDVQSEMSSRLVTGAIETARSTVRTASSGNFFMETYNVTNDYGSTISLQNDGLRLVHSTTDAPTTFLSENDRSEIMVQKAEGVRFDFKDAVGVSKGQYWFPVTSGTAGQVMTQSVGNKIVWTTPSGFALANNGLTKNATTNEIELGGTLNRTTVITTRNGATDHPFRFSGNGNTVSVSNAGTEGRITATGTGRGSIAVTGGNSIVDIYADNNAVGQIASRGTGSTGLIVRTETATPLSFQTANSERMRISGAGTVGIGIISPATNTRLHIVKDAADLTPAIIVGCNTYADNAAAVTAGLPVGGLYRKADGTLMVRY</sequence>
<accession>A0A3S3QWI9</accession>
<proteinExistence type="predicted"/>
<name>A0A3S3QWI9_9FLAO</name>
<protein>
    <recommendedName>
        <fullName evidence="4">T9SS C-terminal target domain-containing protein</fullName>
    </recommendedName>
</protein>
<feature type="chain" id="PRO_5018528633" description="T9SS C-terminal target domain-containing protein" evidence="1">
    <location>
        <begin position="23"/>
        <end position="533"/>
    </location>
</feature>
<reference evidence="2 3" key="1">
    <citation type="submission" date="2019-01" db="EMBL/GenBank/DDBJ databases">
        <title>Flavobacterium sp. nov.,isolated from freshwater.</title>
        <authorList>
            <person name="Zhang R."/>
            <person name="Du Z.-J."/>
        </authorList>
    </citation>
    <scope>NUCLEOTIDE SEQUENCE [LARGE SCALE GENOMIC DNA]</scope>
    <source>
        <strain evidence="2 3">1E403</strain>
    </source>
</reference>
<organism evidence="2 3">
    <name type="scientific">Flavobacterium cerinum</name>
    <dbReference type="NCBI Taxonomy" id="2502784"/>
    <lineage>
        <taxon>Bacteria</taxon>
        <taxon>Pseudomonadati</taxon>
        <taxon>Bacteroidota</taxon>
        <taxon>Flavobacteriia</taxon>
        <taxon>Flavobacteriales</taxon>
        <taxon>Flavobacteriaceae</taxon>
        <taxon>Flavobacterium</taxon>
    </lineage>
</organism>
<gene>
    <name evidence="2" type="ORF">EPI11_14290</name>
</gene>
<keyword evidence="1" id="KW-0732">Signal</keyword>
<evidence type="ECO:0000313" key="2">
    <source>
        <dbReference type="EMBL" id="RWW96752.1"/>
    </source>
</evidence>
<dbReference type="AlphaFoldDB" id="A0A3S3QWI9"/>
<dbReference type="EMBL" id="SBII01000010">
    <property type="protein sequence ID" value="RWW96752.1"/>
    <property type="molecule type" value="Genomic_DNA"/>
</dbReference>
<comment type="caution">
    <text evidence="2">The sequence shown here is derived from an EMBL/GenBank/DDBJ whole genome shotgun (WGS) entry which is preliminary data.</text>
</comment>
<dbReference type="RefSeq" id="WP_128390655.1">
    <property type="nucleotide sequence ID" value="NZ_SBII01000010.1"/>
</dbReference>
<evidence type="ECO:0000313" key="3">
    <source>
        <dbReference type="Proteomes" id="UP000287527"/>
    </source>
</evidence>
<evidence type="ECO:0000256" key="1">
    <source>
        <dbReference type="SAM" id="SignalP"/>
    </source>
</evidence>
<keyword evidence="3" id="KW-1185">Reference proteome</keyword>
<evidence type="ECO:0008006" key="4">
    <source>
        <dbReference type="Google" id="ProtNLM"/>
    </source>
</evidence>